<accession>A0A6G1GU00</accession>
<reference evidence="1" key="1">
    <citation type="journal article" date="2020" name="Stud. Mycol.">
        <title>101 Dothideomycetes genomes: a test case for predicting lifestyles and emergence of pathogens.</title>
        <authorList>
            <person name="Haridas S."/>
            <person name="Albert R."/>
            <person name="Binder M."/>
            <person name="Bloem J."/>
            <person name="Labutti K."/>
            <person name="Salamov A."/>
            <person name="Andreopoulos B."/>
            <person name="Baker S."/>
            <person name="Barry K."/>
            <person name="Bills G."/>
            <person name="Bluhm B."/>
            <person name="Cannon C."/>
            <person name="Castanera R."/>
            <person name="Culley D."/>
            <person name="Daum C."/>
            <person name="Ezra D."/>
            <person name="Gonzalez J."/>
            <person name="Henrissat B."/>
            <person name="Kuo A."/>
            <person name="Liang C."/>
            <person name="Lipzen A."/>
            <person name="Lutzoni F."/>
            <person name="Magnuson J."/>
            <person name="Mondo S."/>
            <person name="Nolan M."/>
            <person name="Ohm R."/>
            <person name="Pangilinan J."/>
            <person name="Park H.-J."/>
            <person name="Ramirez L."/>
            <person name="Alfaro M."/>
            <person name="Sun H."/>
            <person name="Tritt A."/>
            <person name="Yoshinaga Y."/>
            <person name="Zwiers L.-H."/>
            <person name="Turgeon B."/>
            <person name="Goodwin S."/>
            <person name="Spatafora J."/>
            <person name="Crous P."/>
            <person name="Grigoriev I."/>
        </authorList>
    </citation>
    <scope>NUCLEOTIDE SEQUENCE</scope>
    <source>
        <strain evidence="1">CBS 113979</strain>
    </source>
</reference>
<protein>
    <submittedName>
        <fullName evidence="1">Uncharacterized protein</fullName>
    </submittedName>
</protein>
<proteinExistence type="predicted"/>
<sequence length="110" mass="12527">MVQDRTRLELTRRQISIKIKYASVGEAFRFAALPRVCLAWLASFSLVTSLEGPTIGESDRKICSFRVCTERRERVQGVSHLLKSQPPPQGHQLCNPTRLYLLPAESWSIQ</sequence>
<evidence type="ECO:0000313" key="1">
    <source>
        <dbReference type="EMBL" id="KAF1984433.1"/>
    </source>
</evidence>
<keyword evidence="2" id="KW-1185">Reference proteome</keyword>
<evidence type="ECO:0000313" key="2">
    <source>
        <dbReference type="Proteomes" id="UP000800041"/>
    </source>
</evidence>
<dbReference type="AlphaFoldDB" id="A0A6G1GU00"/>
<dbReference type="Proteomes" id="UP000800041">
    <property type="component" value="Unassembled WGS sequence"/>
</dbReference>
<organism evidence="1 2">
    <name type="scientific">Aulographum hederae CBS 113979</name>
    <dbReference type="NCBI Taxonomy" id="1176131"/>
    <lineage>
        <taxon>Eukaryota</taxon>
        <taxon>Fungi</taxon>
        <taxon>Dikarya</taxon>
        <taxon>Ascomycota</taxon>
        <taxon>Pezizomycotina</taxon>
        <taxon>Dothideomycetes</taxon>
        <taxon>Pleosporomycetidae</taxon>
        <taxon>Aulographales</taxon>
        <taxon>Aulographaceae</taxon>
    </lineage>
</organism>
<name>A0A6G1GU00_9PEZI</name>
<gene>
    <name evidence="1" type="ORF">K402DRAFT_143946</name>
</gene>
<dbReference type="EMBL" id="ML977168">
    <property type="protein sequence ID" value="KAF1984433.1"/>
    <property type="molecule type" value="Genomic_DNA"/>
</dbReference>